<organism evidence="1 2">
    <name type="scientific">Capnocytophaga gingivalis</name>
    <dbReference type="NCBI Taxonomy" id="1017"/>
    <lineage>
        <taxon>Bacteria</taxon>
        <taxon>Pseudomonadati</taxon>
        <taxon>Bacteroidota</taxon>
        <taxon>Flavobacteriia</taxon>
        <taxon>Flavobacteriales</taxon>
        <taxon>Flavobacteriaceae</taxon>
        <taxon>Capnocytophaga</taxon>
    </lineage>
</organism>
<evidence type="ECO:0000313" key="2">
    <source>
        <dbReference type="Proteomes" id="UP001324270"/>
    </source>
</evidence>
<comment type="caution">
    <text evidence="1">The sequence shown here is derived from an EMBL/GenBank/DDBJ whole genome shotgun (WGS) entry which is preliminary data.</text>
</comment>
<name>A0ABU5YBI8_9FLAO</name>
<dbReference type="RefSeq" id="WP_323979958.1">
    <property type="nucleotide sequence ID" value="NZ_JAYKBV010000018.1"/>
</dbReference>
<evidence type="ECO:0000313" key="1">
    <source>
        <dbReference type="EMBL" id="MEB3041322.1"/>
    </source>
</evidence>
<sequence length="72" mass="8584">MKHTIKFRHTIIADYSIEIEAETEQEAIKIFEKYDNPFEEMEKQQANMSPYYEDSYCEVIINNGIEDVDSEE</sequence>
<reference evidence="1 2" key="1">
    <citation type="submission" date="2023-12" db="EMBL/GenBank/DDBJ databases">
        <title>Genomic sequences of Capnocytophaga and Parvimonas strains.</title>
        <authorList>
            <person name="Watt R.M."/>
            <person name="Wang M."/>
            <person name="Yang T."/>
            <person name="Tong W.M."/>
        </authorList>
    </citation>
    <scope>NUCLEOTIDE SEQUENCE [LARGE SCALE GENOMIC DNA]</scope>
    <source>
        <strain evidence="1 2">CCUG 13156</strain>
    </source>
</reference>
<dbReference type="EMBL" id="JAYKBV010000018">
    <property type="protein sequence ID" value="MEB3041322.1"/>
    <property type="molecule type" value="Genomic_DNA"/>
</dbReference>
<proteinExistence type="predicted"/>
<keyword evidence="2" id="KW-1185">Reference proteome</keyword>
<gene>
    <name evidence="1" type="ORF">VJJ49_11570</name>
</gene>
<accession>A0ABU5YBI8</accession>
<dbReference type="Proteomes" id="UP001324270">
    <property type="component" value="Unassembled WGS sequence"/>
</dbReference>
<protein>
    <submittedName>
        <fullName evidence="1">Uncharacterized protein</fullName>
    </submittedName>
</protein>